<evidence type="ECO:0000259" key="3">
    <source>
        <dbReference type="Pfam" id="PF24883"/>
    </source>
</evidence>
<accession>A0A4Q4TTG8</accession>
<dbReference type="InterPro" id="IPR011990">
    <property type="entry name" value="TPR-like_helical_dom_sf"/>
</dbReference>
<dbReference type="PANTHER" id="PTHR10039:SF9">
    <property type="entry name" value="NACHT DOMAIN PROTEIN (AFU_ORTHOLOGUE AFUA_2G01760)"/>
    <property type="match status" value="1"/>
</dbReference>
<feature type="compositionally biased region" description="Basic and acidic residues" evidence="2">
    <location>
        <begin position="1"/>
        <end position="12"/>
    </location>
</feature>
<keyword evidence="1" id="KW-0677">Repeat</keyword>
<evidence type="ECO:0000256" key="1">
    <source>
        <dbReference type="ARBA" id="ARBA00022737"/>
    </source>
</evidence>
<reference evidence="4 5" key="1">
    <citation type="submission" date="2018-06" db="EMBL/GenBank/DDBJ databases">
        <title>Complete Genomes of Monosporascus.</title>
        <authorList>
            <person name="Robinson A.J."/>
            <person name="Natvig D.O."/>
        </authorList>
    </citation>
    <scope>NUCLEOTIDE SEQUENCE [LARGE SCALE GENOMIC DNA]</scope>
    <source>
        <strain evidence="4 5">CBS 110550</strain>
    </source>
</reference>
<dbReference type="InterPro" id="IPR027417">
    <property type="entry name" value="P-loop_NTPase"/>
</dbReference>
<dbReference type="SUPFAM" id="SSF52540">
    <property type="entry name" value="P-loop containing nucleoside triphosphate hydrolases"/>
    <property type="match status" value="1"/>
</dbReference>
<evidence type="ECO:0000256" key="2">
    <source>
        <dbReference type="SAM" id="MobiDB-lite"/>
    </source>
</evidence>
<feature type="domain" description="Nephrocystin 3-like N-terminal" evidence="3">
    <location>
        <begin position="348"/>
        <end position="519"/>
    </location>
</feature>
<dbReference type="SUPFAM" id="SSF48452">
    <property type="entry name" value="TPR-like"/>
    <property type="match status" value="1"/>
</dbReference>
<dbReference type="EMBL" id="QJNU01000014">
    <property type="protein sequence ID" value="RYP10731.1"/>
    <property type="molecule type" value="Genomic_DNA"/>
</dbReference>
<evidence type="ECO:0000313" key="4">
    <source>
        <dbReference type="EMBL" id="RYP10731.1"/>
    </source>
</evidence>
<proteinExistence type="predicted"/>
<evidence type="ECO:0000313" key="5">
    <source>
        <dbReference type="Proteomes" id="UP000293360"/>
    </source>
</evidence>
<keyword evidence="5" id="KW-1185">Reference proteome</keyword>
<gene>
    <name evidence="4" type="ORF">DL764_000521</name>
</gene>
<feature type="region of interest" description="Disordered" evidence="2">
    <location>
        <begin position="1"/>
        <end position="36"/>
    </location>
</feature>
<protein>
    <recommendedName>
        <fullName evidence="3">Nephrocystin 3-like N-terminal domain-containing protein</fullName>
    </recommendedName>
</protein>
<organism evidence="4 5">
    <name type="scientific">Monosporascus ibericus</name>
    <dbReference type="NCBI Taxonomy" id="155417"/>
    <lineage>
        <taxon>Eukaryota</taxon>
        <taxon>Fungi</taxon>
        <taxon>Dikarya</taxon>
        <taxon>Ascomycota</taxon>
        <taxon>Pezizomycotina</taxon>
        <taxon>Sordariomycetes</taxon>
        <taxon>Xylariomycetidae</taxon>
        <taxon>Xylariales</taxon>
        <taxon>Xylariales incertae sedis</taxon>
        <taxon>Monosporascus</taxon>
    </lineage>
</organism>
<name>A0A4Q4TTG8_9PEZI</name>
<dbReference type="InterPro" id="IPR056884">
    <property type="entry name" value="NPHP3-like_N"/>
</dbReference>
<dbReference type="Pfam" id="PF24883">
    <property type="entry name" value="NPHP3_N"/>
    <property type="match status" value="1"/>
</dbReference>
<dbReference type="STRING" id="155417.A0A4Q4TTG8"/>
<feature type="region of interest" description="Disordered" evidence="2">
    <location>
        <begin position="49"/>
        <end position="77"/>
    </location>
</feature>
<dbReference type="OrthoDB" id="2546325at2759"/>
<dbReference type="Gene3D" id="1.25.40.10">
    <property type="entry name" value="Tetratricopeptide repeat domain"/>
    <property type="match status" value="2"/>
</dbReference>
<dbReference type="Proteomes" id="UP000293360">
    <property type="component" value="Unassembled WGS sequence"/>
</dbReference>
<comment type="caution">
    <text evidence="4">The sequence shown here is derived from an EMBL/GenBank/DDBJ whole genome shotgun (WGS) entry which is preliminary data.</text>
</comment>
<sequence length="2112" mass="239445">MQGLRRVSESLRKRTSTGSSHSSRKPAAERKVDSNMAAVLANGGQAVNGRQAVDGGQAVNGSQASLPTEAKADTKSETTEIIEVIRQNTKCGPPTVISETVFTTRTTGVVETATNVEGKIVRELEDVDGNHFELVDLQRYLDHIGDEREKHMPYRGSQWDRVLKDAEFFGLMLADFTAEVSSFVPNIVEIRDTALTSCYILLEFGCEQAAALEPTFNTLYELGHILSHLLQLRDLYVSTESITRGIGDLLNCLVHLLGDISLVYRQQINSLSANSVTIDFDDRFGEQIEEIWQKRQNILNSVWTFKLGSKYSDTDVTSLHRKLEFATTHIAARIYARIASRRARAERTCEWFEDDLIDFVDSDNSLLAVTGSAGCGKSMLAAWVRERLERPIGYSQQKHETIGYSFSSDNPEKATAVAFLQSLLSQLLYIDVGDTHLFHQLSGIFAESKDHNTSRILENDLWKALDSGLATLDKRGITLTIIVDSLDETIGGVQKASEMYKRLYQSVKDLSTRAIIFSRPLSYLSEVGGRHLVLTPDHNREDIRAYLRESLCRVDAYTKQSEANQVALVNLLTTRAKGSFLFAYLALELLRTGVDFNTYHRTIESIKSDTNGILEELIAKVDLKDAKLNSLFTFITVAERPLTVGELDDLLRVDLAKKSVAPSVDIRALLPQTRGLVVEHGGVIRFKHSVIRSYAVGISGKSLPSLRDAHGQLVMIMLFFAKSVFLQRHEPSFHKLGEGIVQQALCAHSINRYILEKWIYHFKLSSLQSPKGDLTLTSDFKNIFPSSVFFASLEWSITQSRLSVVESIQWHELALKIRLTCFGEKHPSVLQSFVILGNLYRIQSDVEMIAEYFYRAAILGRSILSEFSPLVVTCTKIFLSSTEKIEFTVRTAIVSYCEEMIRYVIKVYKVEYGAQSDAVIRWYRKLAKLYEDIGETKKAALVYKELHGLLTIGGVSSREGREVLTQLQVVLQRDEPEEGTDQYVSLLLEASEEMDTADELRITIIRNLAKSYEAEGKLLLAERLYITLWRRISEIIRSHTSIELQQVQINIALEYAHFLRRLKRTEEASNILICVWTEYKNKQVEDESIIILLKGIGALFKSFGMATVSLSILRRVREWFKQKEMMDHEEAVSTTVTITEVVEEITATVTETTTTTTETEIAIHEVFETTYAGCKGGKITHDFYGASSALVSLHIKLKRWREAETVLRRSLELAWKDVLTNDEKITIEGSFISERIQAAIRLAICYENLKIYEMAEQIYINLYRACLTSLDVKDVFLRDASIKLIGFYEERHRHEKAVEVYTRHLQHYRKHLGTSHEFTVQILRKLASLHLLLGQREAYDYYGEIVTIYTKDGVIHHDAFDAAKILFEYHRERKHWAELKALCSVLWKTVVQHHQQITVSEEFMQSLYKQYSYVLETQASVEFSVLYKLTVEYRETVKKIFSAEAEIIIMADIALAEICEKNEQHHEESIHIYEEIITRKKIVTTITETKVRTIKKRLSKLYVTVVTTGKKSETQTVERGITVTVEIYEQLKAELGWWHETTLLKLMELIVLYQKLTTEKSRVTITTLLQESVIKIITTVSDTMTLYRAAITLASIYKTVGQERDAEALLRQLQFMILFPGFETGEQITVKLDAKVHRVVLVFLTAFEEQINAGAKGTLTFSQLMADLLLETILYEQYTTVITSKSAKFEVVLEHAARLRCLWVVRGRVGLVKVLDQKLFALFIERYSKYLGSHANNAKAVFDLYEALLFEIGDGASADRTTSLDFGLITCKAVNAAVRKFMVDKKDMSRAHAVAECGFQFANAQRLYHERRCGVVGYQLAEMLAGREIPTWNTADAAAKEALLGTSRRVLQTVLIALREADVDILRLRFEDLSSLISLLGEQKNYIELETLLTTLWRSREVQRGWSTDTVLQIGSCLVDAHVFAGHLDAAINLCDTLYYNVRHTRGALHPHALDFANRLTILLKRAGRFRDAAHVHVDVVRDIAEHRTDGNANGGGEDNERLRAAAETHLDGMRRSGWATRVSAGTGGTRVAKGLQGRLQGKYGKLNVLAPEQWTAPDEKREREVAYSGSAQWTLGLAEKRTVKRDSIGLAKEHWGFRYRAWKPAEVRLVK</sequence>
<dbReference type="PANTHER" id="PTHR10039">
    <property type="entry name" value="AMELOGENIN"/>
    <property type="match status" value="1"/>
</dbReference>